<evidence type="ECO:0000256" key="1">
    <source>
        <dbReference type="ARBA" id="ARBA00007435"/>
    </source>
</evidence>
<dbReference type="Pfam" id="PF01541">
    <property type="entry name" value="GIY-YIG"/>
    <property type="match status" value="1"/>
</dbReference>
<dbReference type="InterPro" id="IPR050190">
    <property type="entry name" value="UPF0213_domain"/>
</dbReference>
<name>A0A482PLN8_CITRO</name>
<dbReference type="PANTHER" id="PTHR34477">
    <property type="entry name" value="UPF0213 PROTEIN YHBQ"/>
    <property type="match status" value="1"/>
</dbReference>
<dbReference type="PROSITE" id="PS50164">
    <property type="entry name" value="GIY_YIG"/>
    <property type="match status" value="1"/>
</dbReference>
<evidence type="ECO:0000259" key="2">
    <source>
        <dbReference type="PROSITE" id="PS50164"/>
    </source>
</evidence>
<dbReference type="CDD" id="cd00719">
    <property type="entry name" value="GIY-YIG_SF"/>
    <property type="match status" value="2"/>
</dbReference>
<proteinExistence type="inferred from homology"/>
<reference evidence="3" key="1">
    <citation type="submission" date="2019-03" db="EMBL/GenBank/DDBJ databases">
        <title>Complete genome sequence of enteropathogenic Citrobacter rodentium strain DBS100.</title>
        <authorList>
            <person name="Popov G."/>
            <person name="Fiebig A."/>
            <person name="Shideler S."/>
            <person name="Coombes B."/>
            <person name="Savchenko A."/>
        </authorList>
    </citation>
    <scope>NUCLEOTIDE SEQUENCE</scope>
    <source>
        <strain evidence="3">DBS100</strain>
    </source>
</reference>
<dbReference type="InterPro" id="IPR035901">
    <property type="entry name" value="GIY-YIG_endonuc_sf"/>
</dbReference>
<feature type="domain" description="GIY-YIG" evidence="2">
    <location>
        <begin position="95"/>
        <end position="172"/>
    </location>
</feature>
<evidence type="ECO:0000313" key="3">
    <source>
        <dbReference type="EMBL" id="QBY28590.1"/>
    </source>
</evidence>
<dbReference type="EMBL" id="CP038008">
    <property type="protein sequence ID" value="QBY28590.1"/>
    <property type="molecule type" value="Genomic_DNA"/>
</dbReference>
<sequence>MKKQTKKKTYTMYILELEDNCYYIGITKFLGRSMDKHHQGKCSWTKLHKPLKIQESYYVHVISDDELPSLVKEKANEYAQLYGIENVGYWQKVFREYYVYVWELEGGNYYIGMTVRLKNRNFEHISKRGSDWTKKHKPIKLIEKTSFLSDDINYVYRIENIKTFEYMFRYGIDKVRGGTFSTADTLYKSIILKYIRKYKYTLSVYEEIMTYTRPELVPNNLWSLVRIHKNDLYQNISSLEKINELLNKRNIVIDAWPYDNDTKKIIFACWVLRGFNPEFACYFIDKIAY</sequence>
<organism evidence="3">
    <name type="scientific">Citrobacter rodentium</name>
    <dbReference type="NCBI Taxonomy" id="67825"/>
    <lineage>
        <taxon>Bacteria</taxon>
        <taxon>Pseudomonadati</taxon>
        <taxon>Pseudomonadota</taxon>
        <taxon>Gammaproteobacteria</taxon>
        <taxon>Enterobacterales</taxon>
        <taxon>Enterobacteriaceae</taxon>
        <taxon>Citrobacter</taxon>
    </lineage>
</organism>
<gene>
    <name evidence="3" type="ORF">E2R62_06795</name>
</gene>
<dbReference type="RefSeq" id="WP_012906265.1">
    <property type="nucleotide sequence ID" value="NZ_CAJTBI010000033.1"/>
</dbReference>
<protein>
    <submittedName>
        <fullName evidence="3">GIY-YIG nuclease family protein</fullName>
    </submittedName>
</protein>
<dbReference type="Gene3D" id="3.40.1440.10">
    <property type="entry name" value="GIY-YIG endonuclease"/>
    <property type="match status" value="2"/>
</dbReference>
<comment type="similarity">
    <text evidence="1">Belongs to the UPF0213 family.</text>
</comment>
<dbReference type="InterPro" id="IPR000305">
    <property type="entry name" value="GIY-YIG_endonuc"/>
</dbReference>
<accession>A0A482PLN8</accession>
<dbReference type="AlphaFoldDB" id="A0A482PLN8"/>
<dbReference type="SUPFAM" id="SSF82771">
    <property type="entry name" value="GIY-YIG endonuclease"/>
    <property type="match status" value="1"/>
</dbReference>
<dbReference type="PANTHER" id="PTHR34477:SF1">
    <property type="entry name" value="UPF0213 PROTEIN YHBQ"/>
    <property type="match status" value="1"/>
</dbReference>